<dbReference type="OrthoDB" id="1090008at2759"/>
<accession>A0A7J0DZ15</accession>
<keyword evidence="2" id="KW-1185">Reference proteome</keyword>
<dbReference type="EMBL" id="BJWL01000440">
    <property type="protein sequence ID" value="GFS44678.1"/>
    <property type="molecule type" value="Genomic_DNA"/>
</dbReference>
<sequence>MNGYWSSDDFEGIQATYEYDWSNFLRVLDESKGYLLELDNEKRMEVVRELAKNPNFDDTDVYYLVMIELQNSCKNRVVNACSVHGERFVRQNEISLASPCNVSNGEKIKPVGETTSSVTIPVSEVEVPRVENLEKPVSDGELDYEEKARAKKEVNKTTDVVLPNQPPELPQNFKEYIRNLNGSEAILVIEK</sequence>
<protein>
    <submittedName>
        <fullName evidence="1">Uncharacterized protein</fullName>
    </submittedName>
</protein>
<gene>
    <name evidence="1" type="ORF">Acr_00g0091540</name>
</gene>
<dbReference type="AlphaFoldDB" id="A0A7J0DZ15"/>
<comment type="caution">
    <text evidence="1">The sequence shown here is derived from an EMBL/GenBank/DDBJ whole genome shotgun (WGS) entry which is preliminary data.</text>
</comment>
<proteinExistence type="predicted"/>
<evidence type="ECO:0000313" key="1">
    <source>
        <dbReference type="EMBL" id="GFS44678.1"/>
    </source>
</evidence>
<dbReference type="Proteomes" id="UP000585474">
    <property type="component" value="Unassembled WGS sequence"/>
</dbReference>
<name>A0A7J0DZ15_9ERIC</name>
<evidence type="ECO:0000313" key="2">
    <source>
        <dbReference type="Proteomes" id="UP000585474"/>
    </source>
</evidence>
<reference evidence="2" key="1">
    <citation type="submission" date="2019-07" db="EMBL/GenBank/DDBJ databases">
        <title>De Novo Assembly of kiwifruit Actinidia rufa.</title>
        <authorList>
            <person name="Sugita-Konishi S."/>
            <person name="Sato K."/>
            <person name="Mori E."/>
            <person name="Abe Y."/>
            <person name="Kisaki G."/>
            <person name="Hamano K."/>
            <person name="Suezawa K."/>
            <person name="Otani M."/>
            <person name="Fukuda T."/>
            <person name="Manabe T."/>
            <person name="Gomi K."/>
            <person name="Tabuchi M."/>
            <person name="Akimitsu K."/>
            <person name="Kataoka I."/>
        </authorList>
    </citation>
    <scope>NUCLEOTIDE SEQUENCE [LARGE SCALE GENOMIC DNA]</scope>
    <source>
        <strain evidence="2">cv. Fuchu</strain>
    </source>
</reference>
<organism evidence="1 2">
    <name type="scientific">Actinidia rufa</name>
    <dbReference type="NCBI Taxonomy" id="165716"/>
    <lineage>
        <taxon>Eukaryota</taxon>
        <taxon>Viridiplantae</taxon>
        <taxon>Streptophyta</taxon>
        <taxon>Embryophyta</taxon>
        <taxon>Tracheophyta</taxon>
        <taxon>Spermatophyta</taxon>
        <taxon>Magnoliopsida</taxon>
        <taxon>eudicotyledons</taxon>
        <taxon>Gunneridae</taxon>
        <taxon>Pentapetalae</taxon>
        <taxon>asterids</taxon>
        <taxon>Ericales</taxon>
        <taxon>Actinidiaceae</taxon>
        <taxon>Actinidia</taxon>
    </lineage>
</organism>